<keyword evidence="3" id="KW-1185">Reference proteome</keyword>
<feature type="region of interest" description="Disordered" evidence="1">
    <location>
        <begin position="53"/>
        <end position="73"/>
    </location>
</feature>
<dbReference type="Proteomes" id="UP001221757">
    <property type="component" value="Unassembled WGS sequence"/>
</dbReference>
<reference evidence="2" key="1">
    <citation type="submission" date="2023-03" db="EMBL/GenBank/DDBJ databases">
        <title>Massive genome expansion in bonnet fungi (Mycena s.s.) driven by repeated elements and novel gene families across ecological guilds.</title>
        <authorList>
            <consortium name="Lawrence Berkeley National Laboratory"/>
            <person name="Harder C.B."/>
            <person name="Miyauchi S."/>
            <person name="Viragh M."/>
            <person name="Kuo A."/>
            <person name="Thoen E."/>
            <person name="Andreopoulos B."/>
            <person name="Lu D."/>
            <person name="Skrede I."/>
            <person name="Drula E."/>
            <person name="Henrissat B."/>
            <person name="Morin E."/>
            <person name="Kohler A."/>
            <person name="Barry K."/>
            <person name="LaButti K."/>
            <person name="Morin E."/>
            <person name="Salamov A."/>
            <person name="Lipzen A."/>
            <person name="Mereny Z."/>
            <person name="Hegedus B."/>
            <person name="Baldrian P."/>
            <person name="Stursova M."/>
            <person name="Weitz H."/>
            <person name="Taylor A."/>
            <person name="Grigoriev I.V."/>
            <person name="Nagy L.G."/>
            <person name="Martin F."/>
            <person name="Kauserud H."/>
        </authorList>
    </citation>
    <scope>NUCLEOTIDE SEQUENCE</scope>
    <source>
        <strain evidence="2">CBHHK067</strain>
    </source>
</reference>
<feature type="compositionally biased region" description="Low complexity" evidence="1">
    <location>
        <begin position="53"/>
        <end position="64"/>
    </location>
</feature>
<dbReference type="EMBL" id="JARKIE010000002">
    <property type="protein sequence ID" value="KAJ7709898.1"/>
    <property type="molecule type" value="Genomic_DNA"/>
</dbReference>
<protein>
    <submittedName>
        <fullName evidence="2">Uncharacterized protein</fullName>
    </submittedName>
</protein>
<evidence type="ECO:0000313" key="2">
    <source>
        <dbReference type="EMBL" id="KAJ7709898.1"/>
    </source>
</evidence>
<gene>
    <name evidence="2" type="ORF">B0H17DRAFT_1324718</name>
</gene>
<evidence type="ECO:0000313" key="3">
    <source>
        <dbReference type="Proteomes" id="UP001221757"/>
    </source>
</evidence>
<organism evidence="2 3">
    <name type="scientific">Mycena rosella</name>
    <name type="common">Pink bonnet</name>
    <name type="synonym">Agaricus rosellus</name>
    <dbReference type="NCBI Taxonomy" id="1033263"/>
    <lineage>
        <taxon>Eukaryota</taxon>
        <taxon>Fungi</taxon>
        <taxon>Dikarya</taxon>
        <taxon>Basidiomycota</taxon>
        <taxon>Agaricomycotina</taxon>
        <taxon>Agaricomycetes</taxon>
        <taxon>Agaricomycetidae</taxon>
        <taxon>Agaricales</taxon>
        <taxon>Marasmiineae</taxon>
        <taxon>Mycenaceae</taxon>
        <taxon>Mycena</taxon>
    </lineage>
</organism>
<accession>A0AAD7H179</accession>
<comment type="caution">
    <text evidence="2">The sequence shown here is derived from an EMBL/GenBank/DDBJ whole genome shotgun (WGS) entry which is preliminary data.</text>
</comment>
<evidence type="ECO:0000256" key="1">
    <source>
        <dbReference type="SAM" id="MobiDB-lite"/>
    </source>
</evidence>
<sequence length="185" mass="20816">MTTLLLRRPHSFDDDLIPSATTSFDDNLLRRHPPHFKTMDCDALTSRLKTSKTSSTLKTLKPSSFKQPSSLQGTSRLQVTGKIQDSFKVKLLKTSTSSGARPQWEPAQAPRFASRLQALKILNIKRRKTPQGLKCKQEHRDLRGKLLKIKTQDTQDTSRPSETLRWAVPDLMGALRPLVEPSLGS</sequence>
<dbReference type="AlphaFoldDB" id="A0AAD7H179"/>
<proteinExistence type="predicted"/>
<name>A0AAD7H179_MYCRO</name>